<evidence type="ECO:0000313" key="2">
    <source>
        <dbReference type="EMBL" id="UJG43718.1"/>
    </source>
</evidence>
<dbReference type="CDD" id="cd05403">
    <property type="entry name" value="NT_KNTase_like"/>
    <property type="match status" value="1"/>
</dbReference>
<organism evidence="2">
    <name type="scientific">Candidatus Heimdallarchaeum endolithica</name>
    <dbReference type="NCBI Taxonomy" id="2876572"/>
    <lineage>
        <taxon>Archaea</taxon>
        <taxon>Promethearchaeati</taxon>
        <taxon>Candidatus Heimdallarchaeota</taxon>
        <taxon>Candidatus Heimdallarchaeia (ex Rinke et al. 2021) (nom. nud.)</taxon>
        <taxon>Candidatus Heimdallarchaeales</taxon>
        <taxon>Candidatus Heimdallarchaeaceae</taxon>
        <taxon>Candidatus Heimdallarchaeum</taxon>
    </lineage>
</organism>
<dbReference type="InterPro" id="IPR041633">
    <property type="entry name" value="Polbeta"/>
</dbReference>
<dbReference type="Pfam" id="PF18765">
    <property type="entry name" value="Polbeta"/>
    <property type="match status" value="1"/>
</dbReference>
<proteinExistence type="predicted"/>
<dbReference type="InterPro" id="IPR052930">
    <property type="entry name" value="TA_antitoxin_MntA"/>
</dbReference>
<accession>A0A9Y1BR88</accession>
<protein>
    <submittedName>
        <fullName evidence="2">Nucleotidyltransferase domain-containing protein</fullName>
    </submittedName>
</protein>
<dbReference type="NCBIfam" id="NF047752">
    <property type="entry name" value="MntA_antitoxin"/>
    <property type="match status" value="1"/>
</dbReference>
<dbReference type="SUPFAM" id="SSF81301">
    <property type="entry name" value="Nucleotidyltransferase"/>
    <property type="match status" value="1"/>
</dbReference>
<dbReference type="AlphaFoldDB" id="A0A9Y1BR88"/>
<dbReference type="InterPro" id="IPR043519">
    <property type="entry name" value="NT_sf"/>
</dbReference>
<evidence type="ECO:0000259" key="1">
    <source>
        <dbReference type="Pfam" id="PF18765"/>
    </source>
</evidence>
<reference evidence="2" key="1">
    <citation type="journal article" date="2022" name="Nat. Microbiol.">
        <title>Unique mobile elements and scalable gene flow at the prokaryote-eukaryote boundary revealed by circularized Asgard archaea genomes.</title>
        <authorList>
            <person name="Wu F."/>
            <person name="Speth D.R."/>
            <person name="Philosof A."/>
            <person name="Cremiere A."/>
            <person name="Narayanan A."/>
            <person name="Barco R.A."/>
            <person name="Connon S.A."/>
            <person name="Amend J.P."/>
            <person name="Antoshechkin I.A."/>
            <person name="Orphan V.J."/>
        </authorList>
    </citation>
    <scope>NUCLEOTIDE SEQUENCE</scope>
    <source>
        <strain evidence="2">PR6</strain>
    </source>
</reference>
<dbReference type="EMBL" id="CP084167">
    <property type="protein sequence ID" value="UJG43718.1"/>
    <property type="molecule type" value="Genomic_DNA"/>
</dbReference>
<gene>
    <name evidence="2" type="ORF">K9W46_00710</name>
</gene>
<dbReference type="PANTHER" id="PTHR43852">
    <property type="entry name" value="NUCLEOTIDYLTRANSFERASE"/>
    <property type="match status" value="1"/>
</dbReference>
<dbReference type="Gene3D" id="3.30.460.10">
    <property type="entry name" value="Beta Polymerase, domain 2"/>
    <property type="match status" value="1"/>
</dbReference>
<name>A0A9Y1BR88_9ARCH</name>
<feature type="domain" description="Polymerase beta nucleotidyltransferase" evidence="1">
    <location>
        <begin position="13"/>
        <end position="104"/>
    </location>
</feature>
<sequence length="135" mass="15856">MILIDDLERLEMEKIFKEKQVLLALVFGSVARGDNSTISDIDIGLFFSPNTTKKERFDNILIISSKIQRILKKNEIDIVAINDAPSRLKFKIMTEGKIIYCEDMELFYNLKEKAMLEYFDFQYVEQQIIKDYLAE</sequence>
<dbReference type="Proteomes" id="UP001200513">
    <property type="component" value="Chromosome"/>
</dbReference>
<dbReference type="PANTHER" id="PTHR43852:SF3">
    <property type="entry name" value="NUCLEOTIDYLTRANSFERASE"/>
    <property type="match status" value="1"/>
</dbReference>